<dbReference type="Pfam" id="PF01855">
    <property type="entry name" value="POR_N"/>
    <property type="match status" value="1"/>
</dbReference>
<dbReference type="FunFam" id="3.40.50.970:FF:000039">
    <property type="entry name" value="Indolepyruvate oxidoreductase subunit IorA"/>
    <property type="match status" value="1"/>
</dbReference>
<evidence type="ECO:0000256" key="14">
    <source>
        <dbReference type="PIRNR" id="PIRNR006439"/>
    </source>
</evidence>
<dbReference type="SUPFAM" id="SSF52922">
    <property type="entry name" value="TK C-terminal domain-like"/>
    <property type="match status" value="1"/>
</dbReference>
<dbReference type="InterPro" id="IPR002880">
    <property type="entry name" value="Pyrv_Fd/Flavodoxin_OxRdtase_N"/>
</dbReference>
<dbReference type="InterPro" id="IPR017896">
    <property type="entry name" value="4Fe4S_Fe-S-bd"/>
</dbReference>
<evidence type="ECO:0000256" key="12">
    <source>
        <dbReference type="ARBA" id="ARBA00030514"/>
    </source>
</evidence>
<evidence type="ECO:0000259" key="16">
    <source>
        <dbReference type="PROSITE" id="PS51379"/>
    </source>
</evidence>
<evidence type="ECO:0000256" key="5">
    <source>
        <dbReference type="ARBA" id="ARBA00022448"/>
    </source>
</evidence>
<evidence type="ECO:0000256" key="10">
    <source>
        <dbReference type="ARBA" id="ARBA00023004"/>
    </source>
</evidence>
<keyword evidence="5 14" id="KW-0813">Transport</keyword>
<dbReference type="GO" id="GO:0043805">
    <property type="term" value="F:indolepyruvate ferredoxin oxidoreductase activity"/>
    <property type="evidence" value="ECO:0007669"/>
    <property type="project" value="UniProtKB-UniRule"/>
</dbReference>
<dbReference type="Gene3D" id="3.30.70.20">
    <property type="match status" value="1"/>
</dbReference>
<dbReference type="PANTHER" id="PTHR43710:SF5">
    <property type="entry name" value="INDOLEPYRUVATE FERREDOXIN OXIDOREDUCTASE ALPHA SUBUNIT"/>
    <property type="match status" value="1"/>
</dbReference>
<feature type="binding site" evidence="15">
    <location>
        <position position="545"/>
    </location>
    <ligand>
        <name>[4Fe-4S] cluster</name>
        <dbReference type="ChEBI" id="CHEBI:49883"/>
        <label>1</label>
    </ligand>
</feature>
<keyword evidence="10 14" id="KW-0408">Iron</keyword>
<feature type="binding site" evidence="15">
    <location>
        <position position="585"/>
    </location>
    <ligand>
        <name>[4Fe-4S] cluster</name>
        <dbReference type="ChEBI" id="CHEBI:49883"/>
        <label>1</label>
    </ligand>
</feature>
<gene>
    <name evidence="17" type="primary">iorA</name>
    <name evidence="17" type="ORF">C7B43_09040</name>
</gene>
<dbReference type="InterPro" id="IPR045025">
    <property type="entry name" value="HACL1-like"/>
</dbReference>
<dbReference type="PROSITE" id="PS51379">
    <property type="entry name" value="4FE4S_FER_2"/>
    <property type="match status" value="2"/>
</dbReference>
<evidence type="ECO:0000256" key="13">
    <source>
        <dbReference type="ARBA" id="ARBA00048332"/>
    </source>
</evidence>
<evidence type="ECO:0000256" key="2">
    <source>
        <dbReference type="ARBA" id="ARBA00011238"/>
    </source>
</evidence>
<dbReference type="Gene3D" id="3.40.50.970">
    <property type="match status" value="2"/>
</dbReference>
<dbReference type="InterPro" id="IPR017721">
    <property type="entry name" value="IorA"/>
</dbReference>
<dbReference type="InterPro" id="IPR009014">
    <property type="entry name" value="Transketo_C/PFOR_II"/>
</dbReference>
<evidence type="ECO:0000256" key="3">
    <source>
        <dbReference type="ARBA" id="ARBA00012812"/>
    </source>
</evidence>
<dbReference type="NCBIfam" id="TIGR03336">
    <property type="entry name" value="IOR_alpha"/>
    <property type="match status" value="1"/>
</dbReference>
<dbReference type="GO" id="GO:0046872">
    <property type="term" value="F:metal ion binding"/>
    <property type="evidence" value="ECO:0007669"/>
    <property type="project" value="UniProtKB-UniRule"/>
</dbReference>
<dbReference type="InterPro" id="IPR029061">
    <property type="entry name" value="THDP-binding"/>
</dbReference>
<keyword evidence="6 14" id="KW-0004">4Fe-4S</keyword>
<dbReference type="CDD" id="cd07034">
    <property type="entry name" value="TPP_PYR_PFOR_IOR-alpha_like"/>
    <property type="match status" value="1"/>
</dbReference>
<dbReference type="CDD" id="cd02008">
    <property type="entry name" value="TPP_IOR_alpha"/>
    <property type="match status" value="1"/>
</dbReference>
<dbReference type="PROSITE" id="PS00198">
    <property type="entry name" value="4FE4S_FER_1"/>
    <property type="match status" value="1"/>
</dbReference>
<evidence type="ECO:0000256" key="4">
    <source>
        <dbReference type="ARBA" id="ARBA00017710"/>
    </source>
</evidence>
<dbReference type="PIRSF" id="PIRSF006439">
    <property type="entry name" value="Indolepyruvate_ferr_oxidored"/>
    <property type="match status" value="1"/>
</dbReference>
<evidence type="ECO:0000313" key="18">
    <source>
        <dbReference type="Proteomes" id="UP000242699"/>
    </source>
</evidence>
<dbReference type="AlphaFoldDB" id="A0A2T2X3Q6"/>
<comment type="cofactor">
    <cofactor evidence="14 15">
        <name>[4Fe-4S] cluster</name>
        <dbReference type="ChEBI" id="CHEBI:49883"/>
    </cofactor>
    <text evidence="14 15">Binds 2 [4Fe-4S] clusters. In this family the first cluster has a non-standard and varying [4Fe-4S] binding motif CX(2)CX(2)CX(4-5)CP.</text>
</comment>
<sequence length="596" mass="63827">MKVASVTKTRQLLLGNEAIAWGAVDAGVRVVTGYPGTPSTEALEYLAKIAPEVVEVQWATNEKVAIDEALGAALAGARSLVTMKHVGLNVAMDGWMTSPLVGVNAGLVVLVADDPGMHSSQNEQDSRYLGRFAGVPIFEPSDSQECYLFVRSAFEASEEWDSPVMIRTTTRISHSSSAVTLGPAESPPVKGFQRNPGKYVMLPINARAGRLRHLDRLPTMARWVESHPFNREEMRSTHLGVIASGTAYQYVRDVIPEASVLKLGITNPLPENMIRNFAGKVDRLLVVEELEPYLEESVKSLGITVEGKAFFPRAGELSSESVRKGLQKAGALPDSPQEVEDSWPATVPRPPLLCPGCPHVTPFLVLREIGAYVNGDIGCYTLGASEPLLAMDTCLAMGSSIGMAVGMAKAGVRDKPIVATIGDSTFLHGGIPGLIDAIWNNADITVIILDNGTTAMTGGQPHPGTAHNVRAAQVPRIDIVELCRAVGVEPVVVDPYDVGATHRTILAATRQRGVSVVITNRPCVQAPEKLLGRTYQVESQRCDGCQLCMNIGCPALGWDLASDDLRRAWIDPDQCTGCTVCAQLCPQSAIVPISQS</sequence>
<evidence type="ECO:0000256" key="11">
    <source>
        <dbReference type="ARBA" id="ARBA00023014"/>
    </source>
</evidence>
<keyword evidence="7 14" id="KW-0479">Metal-binding</keyword>
<evidence type="ECO:0000256" key="1">
    <source>
        <dbReference type="ARBA" id="ARBA00002995"/>
    </source>
</evidence>
<feature type="binding site" evidence="15">
    <location>
        <position position="548"/>
    </location>
    <ligand>
        <name>[4Fe-4S] cluster</name>
        <dbReference type="ChEBI" id="CHEBI:49883"/>
        <label>1</label>
    </ligand>
</feature>
<feature type="binding site" evidence="15">
    <location>
        <position position="581"/>
    </location>
    <ligand>
        <name>[4Fe-4S] cluster</name>
        <dbReference type="ChEBI" id="CHEBI:49883"/>
        <label>2</label>
    </ligand>
</feature>
<comment type="caution">
    <text evidence="17">The sequence shown here is derived from an EMBL/GenBank/DDBJ whole genome shotgun (WGS) entry which is preliminary data.</text>
</comment>
<keyword evidence="11 14" id="KW-0411">Iron-sulfur</keyword>
<keyword evidence="9 14" id="KW-0560">Oxidoreductase</keyword>
<feature type="domain" description="4Fe-4S ferredoxin-type" evidence="16">
    <location>
        <begin position="566"/>
        <end position="595"/>
    </location>
</feature>
<dbReference type="Pfam" id="PF00037">
    <property type="entry name" value="Fer4"/>
    <property type="match status" value="1"/>
</dbReference>
<dbReference type="Proteomes" id="UP000242699">
    <property type="component" value="Unassembled WGS sequence"/>
</dbReference>
<accession>A0A2T2X3Q6</accession>
<dbReference type="EMBL" id="PXYT01000017">
    <property type="protein sequence ID" value="PSR29143.1"/>
    <property type="molecule type" value="Genomic_DNA"/>
</dbReference>
<evidence type="ECO:0000256" key="6">
    <source>
        <dbReference type="ARBA" id="ARBA00022485"/>
    </source>
</evidence>
<dbReference type="SUPFAM" id="SSF52518">
    <property type="entry name" value="Thiamin diphosphate-binding fold (THDP-binding)"/>
    <property type="match status" value="2"/>
</dbReference>
<feature type="binding site" evidence="15">
    <location>
        <position position="575"/>
    </location>
    <ligand>
        <name>[4Fe-4S] cluster</name>
        <dbReference type="ChEBI" id="CHEBI:49883"/>
        <label>2</label>
    </ligand>
</feature>
<comment type="subunit">
    <text evidence="2">Heterodimer of the IorA and IorB subunits.</text>
</comment>
<comment type="catalytic activity">
    <reaction evidence="13 14">
        <text>indole-3-pyruvate + 2 oxidized [2Fe-2S]-[ferredoxin] + CoA = (indol-3-yl)acetyl-CoA + 2 reduced [2Fe-2S]-[ferredoxin] + CO2 + H(+)</text>
        <dbReference type="Rhea" id="RHEA:12645"/>
        <dbReference type="Rhea" id="RHEA-COMP:10000"/>
        <dbReference type="Rhea" id="RHEA-COMP:10001"/>
        <dbReference type="ChEBI" id="CHEBI:15378"/>
        <dbReference type="ChEBI" id="CHEBI:16526"/>
        <dbReference type="ChEBI" id="CHEBI:17640"/>
        <dbReference type="ChEBI" id="CHEBI:33737"/>
        <dbReference type="ChEBI" id="CHEBI:33738"/>
        <dbReference type="ChEBI" id="CHEBI:57271"/>
        <dbReference type="ChEBI" id="CHEBI:57287"/>
        <dbReference type="EC" id="1.2.7.8"/>
    </reaction>
</comment>
<comment type="function">
    <text evidence="1 14">Catalyzes the ferredoxin-dependent oxidative decarboxylation of arylpyruvates.</text>
</comment>
<feature type="binding site" evidence="15">
    <location>
        <position position="553"/>
    </location>
    <ligand>
        <name>[4Fe-4S] cluster</name>
        <dbReference type="ChEBI" id="CHEBI:49883"/>
        <label>2</label>
    </ligand>
</feature>
<dbReference type="InterPro" id="IPR017900">
    <property type="entry name" value="4Fe4S_Fe_S_CS"/>
</dbReference>
<evidence type="ECO:0000313" key="17">
    <source>
        <dbReference type="EMBL" id="PSR29143.1"/>
    </source>
</evidence>
<dbReference type="SUPFAM" id="SSF54862">
    <property type="entry name" value="4Fe-4S ferredoxins"/>
    <property type="match status" value="1"/>
</dbReference>
<organism evidence="17 18">
    <name type="scientific">Sulfobacillus benefaciens</name>
    <dbReference type="NCBI Taxonomy" id="453960"/>
    <lineage>
        <taxon>Bacteria</taxon>
        <taxon>Bacillati</taxon>
        <taxon>Bacillota</taxon>
        <taxon>Clostridia</taxon>
        <taxon>Eubacteriales</taxon>
        <taxon>Clostridiales Family XVII. Incertae Sedis</taxon>
        <taxon>Sulfobacillus</taxon>
    </lineage>
</organism>
<feature type="domain" description="4Fe-4S ferredoxin-type" evidence="16">
    <location>
        <begin position="533"/>
        <end position="563"/>
    </location>
</feature>
<proteinExistence type="predicted"/>
<evidence type="ECO:0000256" key="7">
    <source>
        <dbReference type="ARBA" id="ARBA00022723"/>
    </source>
</evidence>
<dbReference type="PANTHER" id="PTHR43710">
    <property type="entry name" value="2-HYDROXYACYL-COA LYASE"/>
    <property type="match status" value="1"/>
</dbReference>
<keyword evidence="8 14" id="KW-0249">Electron transport</keyword>
<evidence type="ECO:0000256" key="8">
    <source>
        <dbReference type="ARBA" id="ARBA00022982"/>
    </source>
</evidence>
<dbReference type="GO" id="GO:0051539">
    <property type="term" value="F:4 iron, 4 sulfur cluster binding"/>
    <property type="evidence" value="ECO:0007669"/>
    <property type="project" value="UniProtKB-UniRule"/>
</dbReference>
<evidence type="ECO:0000256" key="15">
    <source>
        <dbReference type="PIRSR" id="PIRSR006439-50"/>
    </source>
</evidence>
<dbReference type="GO" id="GO:0030976">
    <property type="term" value="F:thiamine pyrophosphate binding"/>
    <property type="evidence" value="ECO:0007669"/>
    <property type="project" value="InterPro"/>
</dbReference>
<dbReference type="Pfam" id="PF02775">
    <property type="entry name" value="TPP_enzyme_C"/>
    <property type="match status" value="1"/>
</dbReference>
<feature type="binding site" evidence="15">
    <location>
        <position position="578"/>
    </location>
    <ligand>
        <name>[4Fe-4S] cluster</name>
        <dbReference type="ChEBI" id="CHEBI:49883"/>
        <label>2</label>
    </ligand>
</feature>
<name>A0A2T2X3Q6_9FIRM</name>
<dbReference type="EC" id="1.2.7.8" evidence="3 14"/>
<keyword evidence="17" id="KW-0670">Pyruvate</keyword>
<protein>
    <recommendedName>
        <fullName evidence="4 14">Indolepyruvate oxidoreductase subunit IorA</fullName>
        <shortName evidence="14">IOR</shortName>
        <ecNumber evidence="3 14">1.2.7.8</ecNumber>
    </recommendedName>
    <alternativeName>
        <fullName evidence="12 14">Indolepyruvate ferredoxin oxidoreductase subunit alpha</fullName>
    </alternativeName>
</protein>
<dbReference type="InterPro" id="IPR011766">
    <property type="entry name" value="TPP_enzyme_TPP-bd"/>
</dbReference>
<reference evidence="17 18" key="1">
    <citation type="journal article" date="2014" name="BMC Genomics">
        <title>Comparison of environmental and isolate Sulfobacillus genomes reveals diverse carbon, sulfur, nitrogen, and hydrogen metabolisms.</title>
        <authorList>
            <person name="Justice N.B."/>
            <person name="Norman A."/>
            <person name="Brown C.T."/>
            <person name="Singh A."/>
            <person name="Thomas B.C."/>
            <person name="Banfield J.F."/>
        </authorList>
    </citation>
    <scope>NUCLEOTIDE SEQUENCE [LARGE SCALE GENOMIC DNA]</scope>
    <source>
        <strain evidence="17">AMDSBA1</strain>
    </source>
</reference>
<evidence type="ECO:0000256" key="9">
    <source>
        <dbReference type="ARBA" id="ARBA00023002"/>
    </source>
</evidence>
<feature type="binding site" evidence="15">
    <location>
        <position position="542"/>
    </location>
    <ligand>
        <name>[4Fe-4S] cluster</name>
        <dbReference type="ChEBI" id="CHEBI:49883"/>
        <label>1</label>
    </ligand>
</feature>